<comment type="subcellular location">
    <subcellularLocation>
        <location evidence="7">Cell membrane</location>
        <topology evidence="7">Single-pass membrane protein</topology>
    </subcellularLocation>
</comment>
<keyword evidence="4 7" id="KW-0472">Membrane</keyword>
<dbReference type="RefSeq" id="WP_183594257.1">
    <property type="nucleotide sequence ID" value="NZ_JACHWR010000003.1"/>
</dbReference>
<sequence length="400" mass="43110">MSDEYDADHDSAPLLGGQDAEGTDHGTTYEPGRRRGPRRRRSVPGCLAVLVALAVVVGGFYYVVTWGIDKVGDQFSSADDYPGPGSGEVTFQVHSGDTATAMGRNLKAEGVVASVEAFIDAANANPESSGIQAGYFPLKKEMAAADVVEILVDPSNMVKATVTIPEGLRVVDIVAILAKQTDYSKKDFQKVLDDPDRLGLPDYAGGNPEGYLFPATYDFGPDASPESMLTDMVDRWKQAAEDADLETAAADLGYSPQELMTIASLVQAEGRGDDMPKIARVIYNRLEIEPNPSAGFLQIDASVNYALGKPTIAVLTQAEIDSVADSPYNTYTQKGLPPTPIEAPGDDAIEAASHPADGPWFFYVTVNLKTGETKFAESYDQFLSYKQELRDYCETQSDRC</sequence>
<keyword evidence="10" id="KW-1185">Reference proteome</keyword>
<evidence type="ECO:0000313" key="10">
    <source>
        <dbReference type="Proteomes" id="UP000589626"/>
    </source>
</evidence>
<proteinExistence type="inferred from homology"/>
<evidence type="ECO:0000256" key="3">
    <source>
        <dbReference type="ARBA" id="ARBA00022989"/>
    </source>
</evidence>
<protein>
    <recommendedName>
        <fullName evidence="7">Endolytic murein transglycosylase</fullName>
        <ecNumber evidence="7">4.2.2.29</ecNumber>
    </recommendedName>
    <alternativeName>
        <fullName evidence="7">Peptidoglycan lytic transglycosylase</fullName>
    </alternativeName>
    <alternativeName>
        <fullName evidence="7">Peptidoglycan polymerization terminase</fullName>
    </alternativeName>
</protein>
<keyword evidence="6 7" id="KW-0961">Cell wall biogenesis/degradation</keyword>
<dbReference type="PANTHER" id="PTHR30518:SF2">
    <property type="entry name" value="ENDOLYTIC MUREIN TRANSGLYCOSYLASE"/>
    <property type="match status" value="1"/>
</dbReference>
<evidence type="ECO:0000256" key="1">
    <source>
        <dbReference type="ARBA" id="ARBA00022475"/>
    </source>
</evidence>
<evidence type="ECO:0000313" key="9">
    <source>
        <dbReference type="EMBL" id="MBB3044380.1"/>
    </source>
</evidence>
<evidence type="ECO:0000256" key="7">
    <source>
        <dbReference type="HAMAP-Rule" id="MF_02065"/>
    </source>
</evidence>
<dbReference type="AlphaFoldDB" id="A0A7W4VZ58"/>
<dbReference type="GO" id="GO:0009252">
    <property type="term" value="P:peptidoglycan biosynthetic process"/>
    <property type="evidence" value="ECO:0007669"/>
    <property type="project" value="UniProtKB-UniRule"/>
</dbReference>
<feature type="transmembrane region" description="Helical" evidence="7">
    <location>
        <begin position="43"/>
        <end position="64"/>
    </location>
</feature>
<gene>
    <name evidence="7" type="primary">mltG</name>
    <name evidence="9" type="ORF">FHU40_004217</name>
</gene>
<dbReference type="Proteomes" id="UP000589626">
    <property type="component" value="Unassembled WGS sequence"/>
</dbReference>
<comment type="catalytic activity">
    <reaction evidence="7">
        <text>a peptidoglycan chain = a peptidoglycan chain with N-acetyl-1,6-anhydromuramyl-[peptide] at the reducing end + a peptidoglycan chain with N-acetylglucosamine at the non-reducing end.</text>
        <dbReference type="EC" id="4.2.2.29"/>
    </reaction>
</comment>
<keyword evidence="2 7" id="KW-0812">Transmembrane</keyword>
<evidence type="ECO:0000256" key="2">
    <source>
        <dbReference type="ARBA" id="ARBA00022692"/>
    </source>
</evidence>
<keyword evidence="5 7" id="KW-0456">Lyase</keyword>
<comment type="function">
    <text evidence="7">Functions as a peptidoglycan terminase that cleaves nascent peptidoglycan strands endolytically to terminate their elongation.</text>
</comment>
<reference evidence="9 10" key="1">
    <citation type="submission" date="2020-08" db="EMBL/GenBank/DDBJ databases">
        <title>Sequencing the genomes of 1000 actinobacteria strains.</title>
        <authorList>
            <person name="Klenk H.-P."/>
        </authorList>
    </citation>
    <scope>NUCLEOTIDE SEQUENCE [LARGE SCALE GENOMIC DNA]</scope>
    <source>
        <strain evidence="9 10">DSM 105498</strain>
    </source>
</reference>
<evidence type="ECO:0000256" key="6">
    <source>
        <dbReference type="ARBA" id="ARBA00023316"/>
    </source>
</evidence>
<dbReference type="GO" id="GO:0005886">
    <property type="term" value="C:plasma membrane"/>
    <property type="evidence" value="ECO:0007669"/>
    <property type="project" value="UniProtKB-SubCell"/>
</dbReference>
<dbReference type="NCBIfam" id="TIGR00247">
    <property type="entry name" value="endolytic transglycosylase MltG"/>
    <property type="match status" value="1"/>
</dbReference>
<keyword evidence="1 7" id="KW-1003">Cell membrane</keyword>
<evidence type="ECO:0000256" key="4">
    <source>
        <dbReference type="ARBA" id="ARBA00023136"/>
    </source>
</evidence>
<comment type="caution">
    <text evidence="9">The sequence shown here is derived from an EMBL/GenBank/DDBJ whole genome shotgun (WGS) entry which is preliminary data.</text>
</comment>
<dbReference type="InterPro" id="IPR003770">
    <property type="entry name" value="MLTG-like"/>
</dbReference>
<accession>A0A7W4VZ58</accession>
<name>A0A7W4VZ58_9ACTN</name>
<comment type="similarity">
    <text evidence="7">Belongs to the transglycosylase MltG family.</text>
</comment>
<dbReference type="EMBL" id="JACHWR010000003">
    <property type="protein sequence ID" value="MBB3044380.1"/>
    <property type="molecule type" value="Genomic_DNA"/>
</dbReference>
<dbReference type="GO" id="GO:0008932">
    <property type="term" value="F:lytic endotransglycosylase activity"/>
    <property type="evidence" value="ECO:0007669"/>
    <property type="project" value="UniProtKB-UniRule"/>
</dbReference>
<keyword evidence="3 7" id="KW-1133">Transmembrane helix</keyword>
<dbReference type="PANTHER" id="PTHR30518">
    <property type="entry name" value="ENDOLYTIC MUREIN TRANSGLYCOSYLASE"/>
    <property type="match status" value="1"/>
</dbReference>
<evidence type="ECO:0000256" key="8">
    <source>
        <dbReference type="SAM" id="MobiDB-lite"/>
    </source>
</evidence>
<dbReference type="Gene3D" id="3.30.1490.480">
    <property type="entry name" value="Endolytic murein transglycosylase"/>
    <property type="match status" value="1"/>
</dbReference>
<dbReference type="CDD" id="cd08010">
    <property type="entry name" value="MltG_like"/>
    <property type="match status" value="1"/>
</dbReference>
<organism evidence="9 10">
    <name type="scientific">Nocardioides soli</name>
    <dbReference type="NCBI Taxonomy" id="1036020"/>
    <lineage>
        <taxon>Bacteria</taxon>
        <taxon>Bacillati</taxon>
        <taxon>Actinomycetota</taxon>
        <taxon>Actinomycetes</taxon>
        <taxon>Propionibacteriales</taxon>
        <taxon>Nocardioidaceae</taxon>
        <taxon>Nocardioides</taxon>
    </lineage>
</organism>
<dbReference type="EC" id="4.2.2.29" evidence="7"/>
<feature type="site" description="Important for catalytic activity" evidence="7">
    <location>
        <position position="269"/>
    </location>
</feature>
<dbReference type="Pfam" id="PF02618">
    <property type="entry name" value="YceG"/>
    <property type="match status" value="1"/>
</dbReference>
<dbReference type="HAMAP" id="MF_02065">
    <property type="entry name" value="MltG"/>
    <property type="match status" value="1"/>
</dbReference>
<feature type="region of interest" description="Disordered" evidence="8">
    <location>
        <begin position="1"/>
        <end position="40"/>
    </location>
</feature>
<evidence type="ECO:0000256" key="5">
    <source>
        <dbReference type="ARBA" id="ARBA00023239"/>
    </source>
</evidence>
<dbReference type="GO" id="GO:0071555">
    <property type="term" value="P:cell wall organization"/>
    <property type="evidence" value="ECO:0007669"/>
    <property type="project" value="UniProtKB-KW"/>
</dbReference>